<keyword evidence="1" id="KW-0472">Membrane</keyword>
<gene>
    <name evidence="2" type="ORF">AR543_04390</name>
</gene>
<name>A0A172ZCS8_9BACL</name>
<dbReference type="RefSeq" id="WP_060532159.1">
    <property type="nucleotide sequence ID" value="NZ_CP013023.1"/>
</dbReference>
<dbReference type="KEGG" id="pbv:AR543_04390"/>
<dbReference type="EMBL" id="CP013023">
    <property type="protein sequence ID" value="ANF95329.1"/>
    <property type="molecule type" value="Genomic_DNA"/>
</dbReference>
<organism evidence="2 3">
    <name type="scientific">Paenibacillus bovis</name>
    <dbReference type="NCBI Taxonomy" id="1616788"/>
    <lineage>
        <taxon>Bacteria</taxon>
        <taxon>Bacillati</taxon>
        <taxon>Bacillota</taxon>
        <taxon>Bacilli</taxon>
        <taxon>Bacillales</taxon>
        <taxon>Paenibacillaceae</taxon>
        <taxon>Paenibacillus</taxon>
    </lineage>
</organism>
<keyword evidence="3" id="KW-1185">Reference proteome</keyword>
<protein>
    <submittedName>
        <fullName evidence="2">Uncharacterized protein</fullName>
    </submittedName>
</protein>
<dbReference type="AlphaFoldDB" id="A0A172ZCS8"/>
<proteinExistence type="predicted"/>
<accession>A0A172ZCS8</accession>
<reference evidence="2 3" key="2">
    <citation type="journal article" date="2016" name="Int. J. Syst. Evol. Microbiol.">
        <title>Paenibacillus bovis sp. nov., isolated from raw yak (Bos grunniens) milk.</title>
        <authorList>
            <person name="Gao C."/>
            <person name="Han J."/>
            <person name="Liu Z."/>
            <person name="Xu X."/>
            <person name="Hang F."/>
            <person name="Wu Z."/>
        </authorList>
    </citation>
    <scope>NUCLEOTIDE SEQUENCE [LARGE SCALE GENOMIC DNA]</scope>
    <source>
        <strain evidence="2 3">BD3526</strain>
    </source>
</reference>
<keyword evidence="1" id="KW-0812">Transmembrane</keyword>
<dbReference type="Proteomes" id="UP000078148">
    <property type="component" value="Chromosome"/>
</dbReference>
<evidence type="ECO:0000313" key="3">
    <source>
        <dbReference type="Proteomes" id="UP000078148"/>
    </source>
</evidence>
<feature type="transmembrane region" description="Helical" evidence="1">
    <location>
        <begin position="63"/>
        <end position="81"/>
    </location>
</feature>
<feature type="transmembrane region" description="Helical" evidence="1">
    <location>
        <begin position="87"/>
        <end position="104"/>
    </location>
</feature>
<sequence length="319" mass="36811">MTTTKKAVQLPVLERSRRNYDRLRVCRRCGQYTILPGEDCPKCGKARLVPVMDQARSKARRKMLNEILFTLLLTIIAVLLAQDMTQIAIAAASGLVLIALLVLVQRRMMGRETLRQLSRLFRYDHATIHEGLVQDQSTGVETVRSGEDVKGYHILRQTAVLVHNDRLRLALLSLLQNFRLRSDMDLELETLITRDFDPLVADYIGEIARLKRDMIKDRSIRYIIANEPKILEMENGWNILISVTSAAVRMKRYVTMYPGFIRRYARFLPRERFVRLYHVVRNDPALQGEVLGQDMENIRAELYADDPAFEHDTAGVERS</sequence>
<reference evidence="3" key="1">
    <citation type="submission" date="2015-10" db="EMBL/GenBank/DDBJ databases">
        <title>Genome of Paenibacillus bovis sp. nov.</title>
        <authorList>
            <person name="Wu Z."/>
            <person name="Gao C."/>
            <person name="Liu Z."/>
            <person name="Zheng H."/>
        </authorList>
    </citation>
    <scope>NUCLEOTIDE SEQUENCE [LARGE SCALE GENOMIC DNA]</scope>
    <source>
        <strain evidence="3">BD3526</strain>
    </source>
</reference>
<keyword evidence="1" id="KW-1133">Transmembrane helix</keyword>
<evidence type="ECO:0000256" key="1">
    <source>
        <dbReference type="SAM" id="Phobius"/>
    </source>
</evidence>
<dbReference type="OrthoDB" id="2925556at2"/>
<evidence type="ECO:0000313" key="2">
    <source>
        <dbReference type="EMBL" id="ANF95329.1"/>
    </source>
</evidence>
<dbReference type="STRING" id="1616788.AR543_04390"/>